<dbReference type="PANTHER" id="PTHR46300">
    <property type="entry name" value="P450, PUTATIVE (EUROFUNG)-RELATED-RELATED"/>
    <property type="match status" value="1"/>
</dbReference>
<dbReference type="InterPro" id="IPR050364">
    <property type="entry name" value="Cytochrome_P450_fung"/>
</dbReference>
<evidence type="ECO:0000256" key="5">
    <source>
        <dbReference type="ARBA" id="ARBA00022723"/>
    </source>
</evidence>
<proteinExistence type="inferred from homology"/>
<keyword evidence="6 10" id="KW-0560">Oxidoreductase</keyword>
<feature type="binding site" description="axial binding residue" evidence="9">
    <location>
        <position position="434"/>
    </location>
    <ligand>
        <name>heme</name>
        <dbReference type="ChEBI" id="CHEBI:30413"/>
    </ligand>
    <ligandPart>
        <name>Fe</name>
        <dbReference type="ChEBI" id="CHEBI:18248"/>
    </ligandPart>
</feature>
<keyword evidence="4 9" id="KW-0349">Heme</keyword>
<dbReference type="PANTHER" id="PTHR46300:SF5">
    <property type="entry name" value="CYTOCHROME P450"/>
    <property type="match status" value="1"/>
</dbReference>
<dbReference type="Pfam" id="PF00067">
    <property type="entry name" value="p450"/>
    <property type="match status" value="1"/>
</dbReference>
<evidence type="ECO:0000256" key="1">
    <source>
        <dbReference type="ARBA" id="ARBA00001971"/>
    </source>
</evidence>
<dbReference type="InterPro" id="IPR036396">
    <property type="entry name" value="Cyt_P450_sf"/>
</dbReference>
<dbReference type="PRINTS" id="PR00463">
    <property type="entry name" value="EP450I"/>
</dbReference>
<dbReference type="PROSITE" id="PS00086">
    <property type="entry name" value="CYTOCHROME_P450"/>
    <property type="match status" value="1"/>
</dbReference>
<evidence type="ECO:0000256" key="11">
    <source>
        <dbReference type="SAM" id="SignalP"/>
    </source>
</evidence>
<organism evidence="12 13">
    <name type="scientific">Lyophyllum shimeji</name>
    <name type="common">Hon-shimeji</name>
    <name type="synonym">Tricholoma shimeji</name>
    <dbReference type="NCBI Taxonomy" id="47721"/>
    <lineage>
        <taxon>Eukaryota</taxon>
        <taxon>Fungi</taxon>
        <taxon>Dikarya</taxon>
        <taxon>Basidiomycota</taxon>
        <taxon>Agaricomycotina</taxon>
        <taxon>Agaricomycetes</taxon>
        <taxon>Agaricomycetidae</taxon>
        <taxon>Agaricales</taxon>
        <taxon>Tricholomatineae</taxon>
        <taxon>Lyophyllaceae</taxon>
        <taxon>Lyophyllum</taxon>
    </lineage>
</organism>
<dbReference type="GO" id="GO:0016705">
    <property type="term" value="F:oxidoreductase activity, acting on paired donors, with incorporation or reduction of molecular oxygen"/>
    <property type="evidence" value="ECO:0007669"/>
    <property type="project" value="InterPro"/>
</dbReference>
<dbReference type="EMBL" id="BRPK01000005">
    <property type="protein sequence ID" value="GLB38279.1"/>
    <property type="molecule type" value="Genomic_DNA"/>
</dbReference>
<protein>
    <submittedName>
        <fullName evidence="12">Cytochrome p450</fullName>
    </submittedName>
</protein>
<keyword evidence="11" id="KW-0732">Signal</keyword>
<dbReference type="AlphaFoldDB" id="A0A9P3PMR3"/>
<keyword evidence="7 9" id="KW-0408">Iron</keyword>
<comment type="caution">
    <text evidence="12">The sequence shown here is derived from an EMBL/GenBank/DDBJ whole genome shotgun (WGS) entry which is preliminary data.</text>
</comment>
<evidence type="ECO:0000256" key="2">
    <source>
        <dbReference type="ARBA" id="ARBA00005179"/>
    </source>
</evidence>
<comment type="pathway">
    <text evidence="2">Secondary metabolite biosynthesis.</text>
</comment>
<evidence type="ECO:0000256" key="8">
    <source>
        <dbReference type="ARBA" id="ARBA00023033"/>
    </source>
</evidence>
<dbReference type="Gene3D" id="1.10.630.10">
    <property type="entry name" value="Cytochrome P450"/>
    <property type="match status" value="1"/>
</dbReference>
<dbReference type="CDD" id="cd11065">
    <property type="entry name" value="CYP64-like"/>
    <property type="match status" value="1"/>
</dbReference>
<dbReference type="Proteomes" id="UP001063166">
    <property type="component" value="Unassembled WGS sequence"/>
</dbReference>
<evidence type="ECO:0000256" key="9">
    <source>
        <dbReference type="PIRSR" id="PIRSR602401-1"/>
    </source>
</evidence>
<dbReference type="InterPro" id="IPR017972">
    <property type="entry name" value="Cyt_P450_CS"/>
</dbReference>
<evidence type="ECO:0000256" key="7">
    <source>
        <dbReference type="ARBA" id="ARBA00023004"/>
    </source>
</evidence>
<evidence type="ECO:0000256" key="10">
    <source>
        <dbReference type="RuleBase" id="RU000461"/>
    </source>
</evidence>
<gene>
    <name evidence="12" type="ORF">LshimejAT787_0501440</name>
</gene>
<keyword evidence="8 10" id="KW-0503">Monooxygenase</keyword>
<accession>A0A9P3PMR3</accession>
<keyword evidence="5 9" id="KW-0479">Metal-binding</keyword>
<feature type="chain" id="PRO_5040176972" evidence="11">
    <location>
        <begin position="18"/>
        <end position="480"/>
    </location>
</feature>
<dbReference type="OrthoDB" id="2789670at2759"/>
<dbReference type="InterPro" id="IPR002401">
    <property type="entry name" value="Cyt_P450_E_grp-I"/>
</dbReference>
<name>A0A9P3PMR3_LYOSH</name>
<evidence type="ECO:0000256" key="6">
    <source>
        <dbReference type="ARBA" id="ARBA00023002"/>
    </source>
</evidence>
<evidence type="ECO:0000256" key="3">
    <source>
        <dbReference type="ARBA" id="ARBA00010617"/>
    </source>
</evidence>
<reference evidence="12" key="1">
    <citation type="submission" date="2022-07" db="EMBL/GenBank/DDBJ databases">
        <title>The genome of Lyophyllum shimeji provides insight into the initial evolution of ectomycorrhizal fungal genome.</title>
        <authorList>
            <person name="Kobayashi Y."/>
            <person name="Shibata T."/>
            <person name="Hirakawa H."/>
            <person name="Shigenobu S."/>
            <person name="Nishiyama T."/>
            <person name="Yamada A."/>
            <person name="Hasebe M."/>
            <person name="Kawaguchi M."/>
        </authorList>
    </citation>
    <scope>NUCLEOTIDE SEQUENCE</scope>
    <source>
        <strain evidence="12">AT787</strain>
    </source>
</reference>
<dbReference type="SUPFAM" id="SSF48264">
    <property type="entry name" value="Cytochrome P450"/>
    <property type="match status" value="1"/>
</dbReference>
<comment type="cofactor">
    <cofactor evidence="1 9">
        <name>heme</name>
        <dbReference type="ChEBI" id="CHEBI:30413"/>
    </cofactor>
</comment>
<comment type="similarity">
    <text evidence="3 10">Belongs to the cytochrome P450 family.</text>
</comment>
<dbReference type="InterPro" id="IPR001128">
    <property type="entry name" value="Cyt_P450"/>
</dbReference>
<feature type="signal peptide" evidence="11">
    <location>
        <begin position="1"/>
        <end position="17"/>
    </location>
</feature>
<dbReference type="GO" id="GO:0020037">
    <property type="term" value="F:heme binding"/>
    <property type="evidence" value="ECO:0007669"/>
    <property type="project" value="InterPro"/>
</dbReference>
<dbReference type="GO" id="GO:0005506">
    <property type="term" value="F:iron ion binding"/>
    <property type="evidence" value="ECO:0007669"/>
    <property type="project" value="InterPro"/>
</dbReference>
<evidence type="ECO:0000256" key="4">
    <source>
        <dbReference type="ARBA" id="ARBA00022617"/>
    </source>
</evidence>
<dbReference type="GO" id="GO:0004497">
    <property type="term" value="F:monooxygenase activity"/>
    <property type="evidence" value="ECO:0007669"/>
    <property type="project" value="UniProtKB-KW"/>
</dbReference>
<keyword evidence="13" id="KW-1185">Reference proteome</keyword>
<evidence type="ECO:0000313" key="12">
    <source>
        <dbReference type="EMBL" id="GLB38279.1"/>
    </source>
</evidence>
<sequence>MSVILVALFCALMLVYRLRRPRYPPLPPGPPADPFIGHLRIAPTSDFGISFYNMGKTYGNLMHLNIFGRITVVVNSVRVAAELMEKRRSSSKYNDRALLRVFRIMGWTENLAFIPYGRTFQRHRRMFKEAFNKKASLNHRPVQLFEARVLAKNLMKEPDNWAKLLTRFSTAVILRIVHGHHVVSEYDPLVKLAEEEGWALTQLGSVGANLLDVFPFLQYMPSWFPGTHYAQFAREHYPKVREMYELPLRDVLERMAQGTAAESVMASQLSALHREGDRVGYTVEDIKGVAATSYIAGAETTASTLFSFMLAMVLHPECQLRAQAELDRVVGTNRLPEFDDRPSLPYLECLLQETFRWNHPLPTGVPHRVTADDVYDGMFIPEGSIIIPNIRGMTWDESLYADPFTFDPTRFLPMPEGRNEPFSGATWGFGRRVCPGRHLADASLWIAIAMLLSTVQISKAVDEDGNEIMPEVAFITSFTR</sequence>
<evidence type="ECO:0000313" key="13">
    <source>
        <dbReference type="Proteomes" id="UP001063166"/>
    </source>
</evidence>